<evidence type="ECO:0000256" key="1">
    <source>
        <dbReference type="SAM" id="MobiDB-lite"/>
    </source>
</evidence>
<evidence type="ECO:0000313" key="3">
    <source>
        <dbReference type="Proteomes" id="UP001359485"/>
    </source>
</evidence>
<evidence type="ECO:0000313" key="2">
    <source>
        <dbReference type="EMBL" id="KAK6627300.1"/>
    </source>
</evidence>
<name>A0ABR1ATM9_POLSC</name>
<dbReference type="Proteomes" id="UP001359485">
    <property type="component" value="Unassembled WGS sequence"/>
</dbReference>
<keyword evidence="3" id="KW-1185">Reference proteome</keyword>
<gene>
    <name evidence="2" type="ORF">RUM44_009777</name>
</gene>
<feature type="region of interest" description="Disordered" evidence="1">
    <location>
        <begin position="1"/>
        <end position="20"/>
    </location>
</feature>
<protein>
    <submittedName>
        <fullName evidence="2">Uncharacterized protein</fullName>
    </submittedName>
</protein>
<sequence>MGANPCPQTEAGPTPPMGRGRSWRYQDVVMAFSGSGTGVCVESVPFSRWGNNPKFQFRLRVEILVAAGNR</sequence>
<proteinExistence type="predicted"/>
<reference evidence="2 3" key="1">
    <citation type="submission" date="2023-09" db="EMBL/GenBank/DDBJ databases">
        <title>Genomes of two closely related lineages of the louse Polyplax serrata with different host specificities.</title>
        <authorList>
            <person name="Martinu J."/>
            <person name="Tarabai H."/>
            <person name="Stefka J."/>
            <person name="Hypsa V."/>
        </authorList>
    </citation>
    <scope>NUCLEOTIDE SEQUENCE [LARGE SCALE GENOMIC DNA]</scope>
    <source>
        <strain evidence="2">98ZLc_SE</strain>
    </source>
</reference>
<dbReference type="EMBL" id="JAWJWF010000045">
    <property type="protein sequence ID" value="KAK6627300.1"/>
    <property type="molecule type" value="Genomic_DNA"/>
</dbReference>
<comment type="caution">
    <text evidence="2">The sequence shown here is derived from an EMBL/GenBank/DDBJ whole genome shotgun (WGS) entry which is preliminary data.</text>
</comment>
<accession>A0ABR1ATM9</accession>
<organism evidence="2 3">
    <name type="scientific">Polyplax serrata</name>
    <name type="common">Common mouse louse</name>
    <dbReference type="NCBI Taxonomy" id="468196"/>
    <lineage>
        <taxon>Eukaryota</taxon>
        <taxon>Metazoa</taxon>
        <taxon>Ecdysozoa</taxon>
        <taxon>Arthropoda</taxon>
        <taxon>Hexapoda</taxon>
        <taxon>Insecta</taxon>
        <taxon>Pterygota</taxon>
        <taxon>Neoptera</taxon>
        <taxon>Paraneoptera</taxon>
        <taxon>Psocodea</taxon>
        <taxon>Troctomorpha</taxon>
        <taxon>Phthiraptera</taxon>
        <taxon>Anoplura</taxon>
        <taxon>Polyplacidae</taxon>
        <taxon>Polyplax</taxon>
    </lineage>
</organism>